<comment type="caution">
    <text evidence="8">The sequence shown here is derived from an EMBL/GenBank/DDBJ whole genome shotgun (WGS) entry which is preliminary data.</text>
</comment>
<keyword evidence="3" id="KW-0472">Membrane</keyword>
<dbReference type="EMBL" id="JAFJMO010000818">
    <property type="protein sequence ID" value="KAJ8245755.1"/>
    <property type="molecule type" value="Genomic_DNA"/>
</dbReference>
<evidence type="ECO:0000259" key="7">
    <source>
        <dbReference type="PROSITE" id="PS50835"/>
    </source>
</evidence>
<dbReference type="Proteomes" id="UP001152803">
    <property type="component" value="Unassembled WGS sequence"/>
</dbReference>
<evidence type="ECO:0000256" key="4">
    <source>
        <dbReference type="ARBA" id="ARBA00023157"/>
    </source>
</evidence>
<evidence type="ECO:0000256" key="3">
    <source>
        <dbReference type="ARBA" id="ARBA00023136"/>
    </source>
</evidence>
<evidence type="ECO:0000313" key="8">
    <source>
        <dbReference type="EMBL" id="KAJ8245755.1"/>
    </source>
</evidence>
<dbReference type="PROSITE" id="PS51257">
    <property type="entry name" value="PROKAR_LIPOPROTEIN"/>
    <property type="match status" value="1"/>
</dbReference>
<dbReference type="InterPro" id="IPR013783">
    <property type="entry name" value="Ig-like_fold"/>
</dbReference>
<proteinExistence type="predicted"/>
<reference evidence="8" key="1">
    <citation type="journal article" date="2023" name="Science">
        <title>Genome structures resolve the early diversification of teleost fishes.</title>
        <authorList>
            <person name="Parey E."/>
            <person name="Louis A."/>
            <person name="Montfort J."/>
            <person name="Bouchez O."/>
            <person name="Roques C."/>
            <person name="Iampietro C."/>
            <person name="Lluch J."/>
            <person name="Castinel A."/>
            <person name="Donnadieu C."/>
            <person name="Desvignes T."/>
            <person name="Floi Bucao C."/>
            <person name="Jouanno E."/>
            <person name="Wen M."/>
            <person name="Mejri S."/>
            <person name="Dirks R."/>
            <person name="Jansen H."/>
            <person name="Henkel C."/>
            <person name="Chen W.J."/>
            <person name="Zahm M."/>
            <person name="Cabau C."/>
            <person name="Klopp C."/>
            <person name="Thompson A.W."/>
            <person name="Robinson-Rechavi M."/>
            <person name="Braasch I."/>
            <person name="Lecointre G."/>
            <person name="Bobe J."/>
            <person name="Postlethwait J.H."/>
            <person name="Berthelot C."/>
            <person name="Roest Crollius H."/>
            <person name="Guiguen Y."/>
        </authorList>
    </citation>
    <scope>NUCLEOTIDE SEQUENCE</scope>
    <source>
        <strain evidence="8">Concon-B</strain>
    </source>
</reference>
<dbReference type="AlphaFoldDB" id="A0A9Q1HM77"/>
<dbReference type="InterPro" id="IPR050504">
    <property type="entry name" value="IgSF_BTN/MOG"/>
</dbReference>
<keyword evidence="2" id="KW-0732">Signal</keyword>
<dbReference type="PANTHER" id="PTHR24100:SF155">
    <property type="entry name" value="CD276 ANTIGEN"/>
    <property type="match status" value="1"/>
</dbReference>
<dbReference type="GO" id="GO:0009897">
    <property type="term" value="C:external side of plasma membrane"/>
    <property type="evidence" value="ECO:0007669"/>
    <property type="project" value="TreeGrafter"/>
</dbReference>
<dbReference type="PROSITE" id="PS50835">
    <property type="entry name" value="IG_LIKE"/>
    <property type="match status" value="1"/>
</dbReference>
<evidence type="ECO:0000256" key="5">
    <source>
        <dbReference type="ARBA" id="ARBA00023180"/>
    </source>
</evidence>
<dbReference type="Gene3D" id="2.60.40.10">
    <property type="entry name" value="Immunoglobulins"/>
    <property type="match status" value="1"/>
</dbReference>
<keyword evidence="6" id="KW-0393">Immunoglobulin domain</keyword>
<accession>A0A9Q1HM77</accession>
<dbReference type="SMART" id="SM00409">
    <property type="entry name" value="IG"/>
    <property type="match status" value="1"/>
</dbReference>
<name>A0A9Q1HM77_CONCO</name>
<dbReference type="Pfam" id="PF07686">
    <property type="entry name" value="V-set"/>
    <property type="match status" value="1"/>
</dbReference>
<dbReference type="InterPro" id="IPR013106">
    <property type="entry name" value="Ig_V-set"/>
</dbReference>
<keyword evidence="9" id="KW-1185">Reference proteome</keyword>
<dbReference type="GO" id="GO:0005102">
    <property type="term" value="F:signaling receptor binding"/>
    <property type="evidence" value="ECO:0007669"/>
    <property type="project" value="TreeGrafter"/>
</dbReference>
<dbReference type="GO" id="GO:1903037">
    <property type="term" value="P:regulation of leukocyte cell-cell adhesion"/>
    <property type="evidence" value="ECO:0007669"/>
    <property type="project" value="UniProtKB-ARBA"/>
</dbReference>
<keyword evidence="5" id="KW-0325">Glycoprotein</keyword>
<evidence type="ECO:0000256" key="2">
    <source>
        <dbReference type="ARBA" id="ARBA00022729"/>
    </source>
</evidence>
<gene>
    <name evidence="8" type="ORF">COCON_G00235140</name>
</gene>
<comment type="subcellular location">
    <subcellularLocation>
        <location evidence="1">Membrane</location>
    </subcellularLocation>
</comment>
<evidence type="ECO:0000313" key="9">
    <source>
        <dbReference type="Proteomes" id="UP001152803"/>
    </source>
</evidence>
<sequence length="197" mass="21302">MLHSSRFQLKSYCCSEFQKCSNAAVISGGCQVRLGEYDAYNEKSYICPAPVNSSPATGPSCTSTDYEFASSLAIPAAEISVPVVAAPGSDITLSCSFPRSETDLLFNLIVVWEHGDEVVHSYDKATGHLEEQSPAYRGRTQLSPDQLAVGDASLRLTGVRASDHGKYTCYVGNEQGWKSKKKIFLVVAAADDQPDHL</sequence>
<evidence type="ECO:0000256" key="6">
    <source>
        <dbReference type="ARBA" id="ARBA00023319"/>
    </source>
</evidence>
<evidence type="ECO:0000256" key="1">
    <source>
        <dbReference type="ARBA" id="ARBA00004370"/>
    </source>
</evidence>
<dbReference type="OrthoDB" id="9983389at2759"/>
<dbReference type="InterPro" id="IPR036179">
    <property type="entry name" value="Ig-like_dom_sf"/>
</dbReference>
<protein>
    <recommendedName>
        <fullName evidence="7">Ig-like domain-containing protein</fullName>
    </recommendedName>
</protein>
<dbReference type="InterPro" id="IPR003599">
    <property type="entry name" value="Ig_sub"/>
</dbReference>
<dbReference type="PANTHER" id="PTHR24100">
    <property type="entry name" value="BUTYROPHILIN"/>
    <property type="match status" value="1"/>
</dbReference>
<keyword evidence="4" id="KW-1015">Disulfide bond</keyword>
<dbReference type="SUPFAM" id="SSF48726">
    <property type="entry name" value="Immunoglobulin"/>
    <property type="match status" value="1"/>
</dbReference>
<organism evidence="8 9">
    <name type="scientific">Conger conger</name>
    <name type="common">Conger eel</name>
    <name type="synonym">Muraena conger</name>
    <dbReference type="NCBI Taxonomy" id="82655"/>
    <lineage>
        <taxon>Eukaryota</taxon>
        <taxon>Metazoa</taxon>
        <taxon>Chordata</taxon>
        <taxon>Craniata</taxon>
        <taxon>Vertebrata</taxon>
        <taxon>Euteleostomi</taxon>
        <taxon>Actinopterygii</taxon>
        <taxon>Neopterygii</taxon>
        <taxon>Teleostei</taxon>
        <taxon>Anguilliformes</taxon>
        <taxon>Congridae</taxon>
        <taxon>Conger</taxon>
    </lineage>
</organism>
<dbReference type="GO" id="GO:0050863">
    <property type="term" value="P:regulation of T cell activation"/>
    <property type="evidence" value="ECO:0007669"/>
    <property type="project" value="UniProtKB-ARBA"/>
</dbReference>
<dbReference type="GO" id="GO:0050852">
    <property type="term" value="P:T cell receptor signaling pathway"/>
    <property type="evidence" value="ECO:0007669"/>
    <property type="project" value="TreeGrafter"/>
</dbReference>
<dbReference type="InterPro" id="IPR007110">
    <property type="entry name" value="Ig-like_dom"/>
</dbReference>
<dbReference type="GO" id="GO:0001817">
    <property type="term" value="P:regulation of cytokine production"/>
    <property type="evidence" value="ECO:0007669"/>
    <property type="project" value="TreeGrafter"/>
</dbReference>
<dbReference type="FunFam" id="2.60.40.10:FF:000142">
    <property type="entry name" value="V-set domain-containing T-cell activation inhibitor 1"/>
    <property type="match status" value="1"/>
</dbReference>
<feature type="domain" description="Ig-like" evidence="7">
    <location>
        <begin position="75"/>
        <end position="184"/>
    </location>
</feature>